<dbReference type="PANTHER" id="PTHR33744:SF1">
    <property type="entry name" value="DNA-BINDING TRANSCRIPTIONAL ACTIVATOR ADER"/>
    <property type="match status" value="1"/>
</dbReference>
<dbReference type="Pfam" id="PF07905">
    <property type="entry name" value="PucR"/>
    <property type="match status" value="1"/>
</dbReference>
<comment type="caution">
    <text evidence="3">The sequence shown here is derived from an EMBL/GenBank/DDBJ whole genome shotgun (WGS) entry which is preliminary data.</text>
</comment>
<dbReference type="InterPro" id="IPR042070">
    <property type="entry name" value="PucR_C-HTH_sf"/>
</dbReference>
<feature type="domain" description="Purine catabolism PurC-like" evidence="1">
    <location>
        <begin position="16"/>
        <end position="128"/>
    </location>
</feature>
<protein>
    <submittedName>
        <fullName evidence="3">PucR family transcriptional regulator</fullName>
    </submittedName>
</protein>
<dbReference type="InterPro" id="IPR012914">
    <property type="entry name" value="PucR_dom"/>
</dbReference>
<evidence type="ECO:0000259" key="2">
    <source>
        <dbReference type="Pfam" id="PF13556"/>
    </source>
</evidence>
<dbReference type="InterPro" id="IPR051448">
    <property type="entry name" value="CdaR-like_regulators"/>
</dbReference>
<reference evidence="3 4" key="1">
    <citation type="submission" date="2024-01" db="EMBL/GenBank/DDBJ databases">
        <title>Characterization of antibiotic resistant novel bacterial strains and their environmental applications.</title>
        <authorList>
            <person name="Manzoor S."/>
            <person name="Abbas S."/>
            <person name="Arshad M."/>
            <person name="Ahmed I."/>
        </authorList>
    </citation>
    <scope>NUCLEOTIDE SEQUENCE [LARGE SCALE GENOMIC DNA]</scope>
    <source>
        <strain evidence="3 4">NCCP-602</strain>
    </source>
</reference>
<evidence type="ECO:0000313" key="3">
    <source>
        <dbReference type="EMBL" id="GAA0037382.1"/>
    </source>
</evidence>
<dbReference type="EMBL" id="BAAAAF010000025">
    <property type="protein sequence ID" value="GAA0037382.1"/>
    <property type="molecule type" value="Genomic_DNA"/>
</dbReference>
<sequence>MNERATILTVDDLVSVSSFGLSSLAGGDGLTREVLWAHSCELRSPEQWLGPHELLMTVGHCVPHDDEGQKDLIAHLDRAGLAGIVIGDHETAPEVSDAMKTEADTRGFPLLLAASRIPFAVIARHVAAASSSDRVQQVLTLSKVYQIATSAADGATLVEELATLLNVGLSVVDCLTGLDVLTSRGAADSTVSRRERRFPLSGDHRAELLVREHPNEPIDGFLLIHLRKVLETAADRVTVTADHRTELSERAYRDLRSVTDPSEVTPLLQGHTPDRGYRILAFPETERRKIGRAAAVLDLPVLLGSEELLAFMYVPVAEIDRVRSMAEDFGLPMGASSTFEDVRDLRPAAHEAQRALETLRFSGQLWAEFDSRPVSVLARSEREMAAIVDSVLGELGDPSPSSTKLRTTLFAYLRNDRKWQETAFELGIHRQSLSYRLQRIQAVLGLSLSSSADIASLWIAYQAWEASGR</sequence>
<gene>
    <name evidence="3" type="ORF">NCCP602_33440</name>
</gene>
<dbReference type="Proteomes" id="UP001498238">
    <property type="component" value="Unassembled WGS sequence"/>
</dbReference>
<dbReference type="Pfam" id="PF13556">
    <property type="entry name" value="HTH_30"/>
    <property type="match status" value="1"/>
</dbReference>
<dbReference type="PANTHER" id="PTHR33744">
    <property type="entry name" value="CARBOHYDRATE DIACID REGULATOR"/>
    <property type="match status" value="1"/>
</dbReference>
<evidence type="ECO:0000313" key="4">
    <source>
        <dbReference type="Proteomes" id="UP001498238"/>
    </source>
</evidence>
<dbReference type="InterPro" id="IPR025736">
    <property type="entry name" value="PucR_C-HTH_dom"/>
</dbReference>
<proteinExistence type="predicted"/>
<dbReference type="Gene3D" id="1.10.10.2840">
    <property type="entry name" value="PucR C-terminal helix-turn-helix domain"/>
    <property type="match status" value="1"/>
</dbReference>
<organism evidence="3 4">
    <name type="scientific">Brevibacterium metallidurans</name>
    <dbReference type="NCBI Taxonomy" id="1482676"/>
    <lineage>
        <taxon>Bacteria</taxon>
        <taxon>Bacillati</taxon>
        <taxon>Actinomycetota</taxon>
        <taxon>Actinomycetes</taxon>
        <taxon>Micrococcales</taxon>
        <taxon>Brevibacteriaceae</taxon>
        <taxon>Brevibacterium</taxon>
    </lineage>
</organism>
<keyword evidence="4" id="KW-1185">Reference proteome</keyword>
<dbReference type="RefSeq" id="WP_339394002.1">
    <property type="nucleotide sequence ID" value="NZ_BAAAAF010000025.1"/>
</dbReference>
<feature type="domain" description="PucR C-terminal helix-turn-helix" evidence="2">
    <location>
        <begin position="405"/>
        <end position="463"/>
    </location>
</feature>
<name>A0ABN0ST35_9MICO</name>
<evidence type="ECO:0000259" key="1">
    <source>
        <dbReference type="Pfam" id="PF07905"/>
    </source>
</evidence>
<accession>A0ABN0ST35</accession>